<keyword evidence="3" id="KW-1185">Reference proteome</keyword>
<dbReference type="OrthoDB" id="7614480at2759"/>
<name>A0A0M9AAC9_9HYME</name>
<protein>
    <recommendedName>
        <fullName evidence="1">GAG-pre-integrase domain-containing protein</fullName>
    </recommendedName>
</protein>
<dbReference type="EMBL" id="KQ435715">
    <property type="protein sequence ID" value="KOX79109.1"/>
    <property type="molecule type" value="Genomic_DNA"/>
</dbReference>
<dbReference type="AlphaFoldDB" id="A0A0M9AAC9"/>
<dbReference type="InterPro" id="IPR025724">
    <property type="entry name" value="GAG-pre-integrase_dom"/>
</dbReference>
<proteinExistence type="predicted"/>
<reference evidence="2 3" key="1">
    <citation type="submission" date="2015-07" db="EMBL/GenBank/DDBJ databases">
        <title>The genome of Melipona quadrifasciata.</title>
        <authorList>
            <person name="Pan H."/>
            <person name="Kapheim K."/>
        </authorList>
    </citation>
    <scope>NUCLEOTIDE SEQUENCE [LARGE SCALE GENOMIC DNA]</scope>
    <source>
        <strain evidence="2">0111107301</strain>
        <tissue evidence="2">Whole body</tissue>
    </source>
</reference>
<feature type="domain" description="GAG-pre-integrase" evidence="1">
    <location>
        <begin position="9"/>
        <end position="70"/>
    </location>
</feature>
<accession>A0A0M9AAC9</accession>
<dbReference type="Proteomes" id="UP000053105">
    <property type="component" value="Unassembled WGS sequence"/>
</dbReference>
<evidence type="ECO:0000313" key="3">
    <source>
        <dbReference type="Proteomes" id="UP000053105"/>
    </source>
</evidence>
<gene>
    <name evidence="2" type="ORF">WN51_09919</name>
</gene>
<sequence>MIAVKVEDLYYVRTFLVNERTAVVITESDVWHKRLGHANKEVLEDMKKENLVRGMSSNWKNECESCIEGKTSRRSHQRHEGRRTN</sequence>
<organism evidence="2 3">
    <name type="scientific">Melipona quadrifasciata</name>
    <dbReference type="NCBI Taxonomy" id="166423"/>
    <lineage>
        <taxon>Eukaryota</taxon>
        <taxon>Metazoa</taxon>
        <taxon>Ecdysozoa</taxon>
        <taxon>Arthropoda</taxon>
        <taxon>Hexapoda</taxon>
        <taxon>Insecta</taxon>
        <taxon>Pterygota</taxon>
        <taxon>Neoptera</taxon>
        <taxon>Endopterygota</taxon>
        <taxon>Hymenoptera</taxon>
        <taxon>Apocrita</taxon>
        <taxon>Aculeata</taxon>
        <taxon>Apoidea</taxon>
        <taxon>Anthophila</taxon>
        <taxon>Apidae</taxon>
        <taxon>Melipona</taxon>
    </lineage>
</organism>
<evidence type="ECO:0000259" key="1">
    <source>
        <dbReference type="Pfam" id="PF13976"/>
    </source>
</evidence>
<evidence type="ECO:0000313" key="2">
    <source>
        <dbReference type="EMBL" id="KOX79109.1"/>
    </source>
</evidence>
<dbReference type="Pfam" id="PF13976">
    <property type="entry name" value="gag_pre-integrs"/>
    <property type="match status" value="1"/>
</dbReference>